<reference evidence="2" key="1">
    <citation type="submission" date="2020-06" db="EMBL/GenBank/DDBJ databases">
        <authorList>
            <consortium name="Plant Systems Biology data submission"/>
        </authorList>
    </citation>
    <scope>NUCLEOTIDE SEQUENCE</scope>
    <source>
        <strain evidence="2">D6</strain>
    </source>
</reference>
<evidence type="ECO:0000313" key="3">
    <source>
        <dbReference type="Proteomes" id="UP001153069"/>
    </source>
</evidence>
<dbReference type="EMBL" id="CAICTM010000250">
    <property type="protein sequence ID" value="CAB9506034.1"/>
    <property type="molecule type" value="Genomic_DNA"/>
</dbReference>
<feature type="chain" id="PRO_5040305356" evidence="1">
    <location>
        <begin position="21"/>
        <end position="175"/>
    </location>
</feature>
<proteinExistence type="predicted"/>
<dbReference type="OrthoDB" id="45985at2759"/>
<keyword evidence="1" id="KW-0732">Signal</keyword>
<keyword evidence="3" id="KW-1185">Reference proteome</keyword>
<evidence type="ECO:0000256" key="1">
    <source>
        <dbReference type="SAM" id="SignalP"/>
    </source>
</evidence>
<protein>
    <submittedName>
        <fullName evidence="2">Uncharacterized protein</fullName>
    </submittedName>
</protein>
<organism evidence="2 3">
    <name type="scientific">Seminavis robusta</name>
    <dbReference type="NCBI Taxonomy" id="568900"/>
    <lineage>
        <taxon>Eukaryota</taxon>
        <taxon>Sar</taxon>
        <taxon>Stramenopiles</taxon>
        <taxon>Ochrophyta</taxon>
        <taxon>Bacillariophyta</taxon>
        <taxon>Bacillariophyceae</taxon>
        <taxon>Bacillariophycidae</taxon>
        <taxon>Naviculales</taxon>
        <taxon>Naviculaceae</taxon>
        <taxon>Seminavis</taxon>
    </lineage>
</organism>
<dbReference type="Proteomes" id="UP001153069">
    <property type="component" value="Unassembled WGS sequence"/>
</dbReference>
<comment type="caution">
    <text evidence="2">The sequence shown here is derived from an EMBL/GenBank/DDBJ whole genome shotgun (WGS) entry which is preliminary data.</text>
</comment>
<dbReference type="PROSITE" id="PS51257">
    <property type="entry name" value="PROKAR_LIPOPROTEIN"/>
    <property type="match status" value="1"/>
</dbReference>
<name>A0A9N8DNZ1_9STRA</name>
<gene>
    <name evidence="2" type="ORF">SEMRO_251_G099410.1</name>
</gene>
<evidence type="ECO:0000313" key="2">
    <source>
        <dbReference type="EMBL" id="CAB9506034.1"/>
    </source>
</evidence>
<feature type="signal peptide" evidence="1">
    <location>
        <begin position="1"/>
        <end position="20"/>
    </location>
</feature>
<dbReference type="AlphaFoldDB" id="A0A9N8DNZ1"/>
<sequence>MKSSLWTASLMWLACHTTEAFQPCKSNLPLHNTKIFAQQDPKATEEEEEDLLAEADARLSDILPPAVSFSRNSILFSEKPVTQRDNDVLAFWRGMKATVPPVITGAWPWRDPYLADENPMTAFYNILFVRLPVIAMALVYAKNLKEGHPLVMDYGDGPFEVSPIAVLVLVAIILA</sequence>
<accession>A0A9N8DNZ1</accession>